<dbReference type="CDD" id="cd03257">
    <property type="entry name" value="ABC_NikE_OppD_transporters"/>
    <property type="match status" value="2"/>
</dbReference>
<proteinExistence type="inferred from homology"/>
<dbReference type="Proteomes" id="UP000028488">
    <property type="component" value="Chromosome"/>
</dbReference>
<dbReference type="InterPro" id="IPR050319">
    <property type="entry name" value="ABC_transp_ATP-bind"/>
</dbReference>
<dbReference type="InterPro" id="IPR027417">
    <property type="entry name" value="P-loop_NTPase"/>
</dbReference>
<evidence type="ECO:0000256" key="1">
    <source>
        <dbReference type="ARBA" id="ARBA00005417"/>
    </source>
</evidence>
<comment type="similarity">
    <text evidence="1">Belongs to the ABC transporter superfamily.</text>
</comment>
<sequence>MTAVAEAPATSSAGRRGNGPLIVARSLHIEYASEASHLPAVQVVDDVSFQLERGQTLAVVGQSGSGKTTIARAAIGLLPSHGRISSGSVHILGRDVTRYEQKQWRDLRGGTIGYVPQDPLGSLDPLQRVGDQVAETLLVHGRATRRDVRSKVTRLLDRVGIRNPAERARSYPHQLSGGQLQRVLIAIAIAVEPAVLVADEPTSALDVTVQKRILDLLADLQDELGLGILFITHDLALVREHSDSVLVLNEGRVREAGPASEVLDHPTDPYTVTLMSDAPALSPGKYADRRAVADLSATLLLEVRNLTKTFATGRRRKGQASAVAALDSVSFSVARGSTHALVGESGSGKTTTARIIAGLSTFDSGEVFVDGRPLKIDPRSYRQNARVLQTVQQNPLAAMDPRYTIADVIEEPLRIVGSGDRASRHSAVRDVLDRVALPSDVLGRRPLEISGGQRQRVVLARALVLAPQILVLDEPTSALDVTVQAQIVDLLVDLQTQLRLTYLFISHDLSLVRQISDTVTVLEHGRLVESGSITEVFGNPADPYTARLIDAVPGRIPLTV</sequence>
<dbReference type="NCBIfam" id="NF007739">
    <property type="entry name" value="PRK10419.1"/>
    <property type="match status" value="2"/>
</dbReference>
<name>A0A076EUF4_RHOOP</name>
<keyword evidence="3" id="KW-0547">Nucleotide-binding</keyword>
<dbReference type="NCBIfam" id="NF008453">
    <property type="entry name" value="PRK11308.1"/>
    <property type="match status" value="2"/>
</dbReference>
<gene>
    <name evidence="6" type="ORF">EP51_34290</name>
</gene>
<evidence type="ECO:0000256" key="4">
    <source>
        <dbReference type="ARBA" id="ARBA00022840"/>
    </source>
</evidence>
<evidence type="ECO:0000259" key="5">
    <source>
        <dbReference type="PROSITE" id="PS50893"/>
    </source>
</evidence>
<dbReference type="GO" id="GO:0005524">
    <property type="term" value="F:ATP binding"/>
    <property type="evidence" value="ECO:0007669"/>
    <property type="project" value="UniProtKB-KW"/>
</dbReference>
<dbReference type="SUPFAM" id="SSF52540">
    <property type="entry name" value="P-loop containing nucleoside triphosphate hydrolases"/>
    <property type="match status" value="2"/>
</dbReference>
<dbReference type="EMBL" id="CP008947">
    <property type="protein sequence ID" value="AII09441.1"/>
    <property type="molecule type" value="Genomic_DNA"/>
</dbReference>
<evidence type="ECO:0000256" key="3">
    <source>
        <dbReference type="ARBA" id="ARBA00022741"/>
    </source>
</evidence>
<evidence type="ECO:0000313" key="6">
    <source>
        <dbReference type="EMBL" id="AII09441.1"/>
    </source>
</evidence>
<keyword evidence="2" id="KW-0813">Transport</keyword>
<dbReference type="Gene3D" id="3.40.50.300">
    <property type="entry name" value="P-loop containing nucleotide triphosphate hydrolases"/>
    <property type="match status" value="2"/>
</dbReference>
<dbReference type="GO" id="GO:0016887">
    <property type="term" value="F:ATP hydrolysis activity"/>
    <property type="evidence" value="ECO:0007669"/>
    <property type="project" value="InterPro"/>
</dbReference>
<dbReference type="InterPro" id="IPR017871">
    <property type="entry name" value="ABC_transporter-like_CS"/>
</dbReference>
<evidence type="ECO:0000256" key="2">
    <source>
        <dbReference type="ARBA" id="ARBA00022448"/>
    </source>
</evidence>
<protein>
    <submittedName>
        <fullName evidence="6">ABC transporter ATP-binding protein</fullName>
    </submittedName>
</protein>
<dbReference type="InterPro" id="IPR013563">
    <property type="entry name" value="Oligopep_ABC_C"/>
</dbReference>
<dbReference type="InterPro" id="IPR003439">
    <property type="entry name" value="ABC_transporter-like_ATP-bd"/>
</dbReference>
<organism evidence="6 7">
    <name type="scientific">Rhodococcus opacus</name>
    <name type="common">Nocardia opaca</name>
    <dbReference type="NCBI Taxonomy" id="37919"/>
    <lineage>
        <taxon>Bacteria</taxon>
        <taxon>Bacillati</taxon>
        <taxon>Actinomycetota</taxon>
        <taxon>Actinomycetes</taxon>
        <taxon>Mycobacteriales</taxon>
        <taxon>Nocardiaceae</taxon>
        <taxon>Rhodococcus</taxon>
    </lineage>
</organism>
<dbReference type="PROSITE" id="PS00211">
    <property type="entry name" value="ABC_TRANSPORTER_1"/>
    <property type="match status" value="2"/>
</dbReference>
<dbReference type="InterPro" id="IPR003593">
    <property type="entry name" value="AAA+_ATPase"/>
</dbReference>
<dbReference type="RefSeq" id="WP_235214688.1">
    <property type="nucleotide sequence ID" value="NZ_CP008947.1"/>
</dbReference>
<keyword evidence="4 6" id="KW-0067">ATP-binding</keyword>
<dbReference type="Pfam" id="PF00005">
    <property type="entry name" value="ABC_tran"/>
    <property type="match status" value="2"/>
</dbReference>
<dbReference type="PANTHER" id="PTHR43776:SF7">
    <property type="entry name" value="D,D-DIPEPTIDE TRANSPORT ATP-BINDING PROTEIN DDPF-RELATED"/>
    <property type="match status" value="1"/>
</dbReference>
<reference evidence="6 7" key="1">
    <citation type="submission" date="2014-07" db="EMBL/GenBank/DDBJ databases">
        <title>Genome Sequence of Rhodococcus opacus Strain R7, a Biodegrader of Mono- and Polycyclic Aromatic Hydrocarbons.</title>
        <authorList>
            <person name="Di Gennaro P."/>
            <person name="Zampolli J."/>
            <person name="Presti I."/>
            <person name="Cappelletti M."/>
            <person name="D'Ursi P."/>
            <person name="Orro A."/>
            <person name="Mezzelani A."/>
            <person name="Milanesi L."/>
        </authorList>
    </citation>
    <scope>NUCLEOTIDE SEQUENCE [LARGE SCALE GENOMIC DNA]</scope>
    <source>
        <strain evidence="6 7">R7</strain>
    </source>
</reference>
<dbReference type="PROSITE" id="PS50893">
    <property type="entry name" value="ABC_TRANSPORTER_2"/>
    <property type="match status" value="2"/>
</dbReference>
<dbReference type="PANTHER" id="PTHR43776">
    <property type="entry name" value="TRANSPORT ATP-BINDING PROTEIN"/>
    <property type="match status" value="1"/>
</dbReference>
<dbReference type="GO" id="GO:0015833">
    <property type="term" value="P:peptide transport"/>
    <property type="evidence" value="ECO:0007669"/>
    <property type="project" value="InterPro"/>
</dbReference>
<accession>A0A076EUF4</accession>
<dbReference type="eggNOG" id="COG4172">
    <property type="taxonomic scope" value="Bacteria"/>
</dbReference>
<dbReference type="AlphaFoldDB" id="A0A076EUF4"/>
<dbReference type="SMART" id="SM00382">
    <property type="entry name" value="AAA"/>
    <property type="match status" value="2"/>
</dbReference>
<dbReference type="Pfam" id="PF08352">
    <property type="entry name" value="oligo_HPY"/>
    <property type="match status" value="2"/>
</dbReference>
<evidence type="ECO:0000313" key="7">
    <source>
        <dbReference type="Proteomes" id="UP000028488"/>
    </source>
</evidence>
<feature type="domain" description="ABC transporter" evidence="5">
    <location>
        <begin position="27"/>
        <end position="275"/>
    </location>
</feature>
<dbReference type="GO" id="GO:0055085">
    <property type="term" value="P:transmembrane transport"/>
    <property type="evidence" value="ECO:0007669"/>
    <property type="project" value="UniProtKB-ARBA"/>
</dbReference>
<feature type="domain" description="ABC transporter" evidence="5">
    <location>
        <begin position="301"/>
        <end position="549"/>
    </location>
</feature>